<protein>
    <submittedName>
        <fullName evidence="1">Uncharacterized protein</fullName>
    </submittedName>
</protein>
<evidence type="ECO:0000313" key="2">
    <source>
        <dbReference type="Proteomes" id="UP000887159"/>
    </source>
</evidence>
<evidence type="ECO:0000313" key="1">
    <source>
        <dbReference type="EMBL" id="GFX87862.1"/>
    </source>
</evidence>
<dbReference type="AlphaFoldDB" id="A0A8X6R8K7"/>
<dbReference type="EMBL" id="BMAU01021040">
    <property type="protein sequence ID" value="GFX87862.1"/>
    <property type="molecule type" value="Genomic_DNA"/>
</dbReference>
<gene>
    <name evidence="1" type="ORF">TNCV_4373271</name>
</gene>
<proteinExistence type="predicted"/>
<reference evidence="1" key="1">
    <citation type="submission" date="2020-08" db="EMBL/GenBank/DDBJ databases">
        <title>Multicomponent nature underlies the extraordinary mechanical properties of spider dragline silk.</title>
        <authorList>
            <person name="Kono N."/>
            <person name="Nakamura H."/>
            <person name="Mori M."/>
            <person name="Yoshida Y."/>
            <person name="Ohtoshi R."/>
            <person name="Malay A.D."/>
            <person name="Moran D.A.P."/>
            <person name="Tomita M."/>
            <person name="Numata K."/>
            <person name="Arakawa K."/>
        </authorList>
    </citation>
    <scope>NUCLEOTIDE SEQUENCE</scope>
</reference>
<keyword evidence="2" id="KW-1185">Reference proteome</keyword>
<name>A0A8X6R8K7_TRICX</name>
<dbReference type="Proteomes" id="UP000887159">
    <property type="component" value="Unassembled WGS sequence"/>
</dbReference>
<sequence>MRSPSSIRRLFFGRLDCNTVLNPLSGSFDVGLGESGALHSALWHGGDWLVDGIREAWQTCFIRMEDVQSFLGA</sequence>
<comment type="caution">
    <text evidence="1">The sequence shown here is derived from an EMBL/GenBank/DDBJ whole genome shotgun (WGS) entry which is preliminary data.</text>
</comment>
<organism evidence="1 2">
    <name type="scientific">Trichonephila clavipes</name>
    <name type="common">Golden silk orbweaver</name>
    <name type="synonym">Nephila clavipes</name>
    <dbReference type="NCBI Taxonomy" id="2585209"/>
    <lineage>
        <taxon>Eukaryota</taxon>
        <taxon>Metazoa</taxon>
        <taxon>Ecdysozoa</taxon>
        <taxon>Arthropoda</taxon>
        <taxon>Chelicerata</taxon>
        <taxon>Arachnida</taxon>
        <taxon>Araneae</taxon>
        <taxon>Araneomorphae</taxon>
        <taxon>Entelegynae</taxon>
        <taxon>Araneoidea</taxon>
        <taxon>Nephilidae</taxon>
        <taxon>Trichonephila</taxon>
    </lineage>
</organism>
<accession>A0A8X6R8K7</accession>